<evidence type="ECO:0000313" key="11">
    <source>
        <dbReference type="Proteomes" id="UP000815677"/>
    </source>
</evidence>
<dbReference type="EMBL" id="DF849013">
    <property type="protein sequence ID" value="GAT55414.1"/>
    <property type="molecule type" value="Genomic_DNA"/>
</dbReference>
<dbReference type="InterPro" id="IPR002401">
    <property type="entry name" value="Cyt_P450_E_grp-I"/>
</dbReference>
<name>A0ABQ0LWH5_MYCCL</name>
<dbReference type="InterPro" id="IPR036396">
    <property type="entry name" value="Cyt_P450_sf"/>
</dbReference>
<keyword evidence="7" id="KW-0408">Iron</keyword>
<dbReference type="PANTHER" id="PTHR46300">
    <property type="entry name" value="P450, PUTATIVE (EUROFUNG)-RELATED-RELATED"/>
    <property type="match status" value="1"/>
</dbReference>
<evidence type="ECO:0000313" key="10">
    <source>
        <dbReference type="EMBL" id="GAT55414.1"/>
    </source>
</evidence>
<keyword evidence="8" id="KW-0503">Monooxygenase</keyword>
<evidence type="ECO:0000256" key="1">
    <source>
        <dbReference type="ARBA" id="ARBA00001971"/>
    </source>
</evidence>
<evidence type="ECO:0000256" key="6">
    <source>
        <dbReference type="ARBA" id="ARBA00023002"/>
    </source>
</evidence>
<comment type="cofactor">
    <cofactor evidence="1">
        <name>heme</name>
        <dbReference type="ChEBI" id="CHEBI:30413"/>
    </cofactor>
</comment>
<proteinExistence type="inferred from homology"/>
<keyword evidence="5" id="KW-0479">Metal-binding</keyword>
<gene>
    <name evidence="10" type="ORF">MCHLO_12189</name>
</gene>
<evidence type="ECO:0000256" key="2">
    <source>
        <dbReference type="ARBA" id="ARBA00005179"/>
    </source>
</evidence>
<evidence type="ECO:0000256" key="8">
    <source>
        <dbReference type="ARBA" id="ARBA00023033"/>
    </source>
</evidence>
<keyword evidence="4" id="KW-0349">Heme</keyword>
<feature type="compositionally biased region" description="Basic and acidic residues" evidence="9">
    <location>
        <begin position="30"/>
        <end position="46"/>
    </location>
</feature>
<keyword evidence="6" id="KW-0560">Oxidoreductase</keyword>
<sequence length="597" mass="66983">MYSVMASDAGVPDNARFCTQIAQNNPKIGSVDDDKDNTGRRRENRTLRSAPFSPSFSRLCATNLPRCSSRCRGLPLFGNLLQMRTGHAQSLAKWAQQYGGMFRLALGEREAVIISTFEHVEKTLIQQGAAFQSRPEFKLWHGAFSRALDPDAPTTLGTSKFTEKITKYRKIVTAQTTVNKLSSFDSFVARRFLRLTKLLSESSKSGMAHDLGFHFWTTVIGVTADTLYGQHFDEETISLVADVTVDAFRMRSLATPLHDYVPLIHAAERIALLVAAPLGFILRPLGLSSWLDSIHDTEKRAMYFRETEVAYCKKFVQELHERMDAGDTTPSQMGDIFRTAEGSMLTPNEELRLSQTMTGSGMSAGTSMAWLAPFLAAHPEMQERAFAAIEEVYGGAVPDPLDTGRVDYITALGTEAGRYFASVRLGFPRETYEDVVVDGMSIPRGVLVVYNSFQINRDPQRYDRVEEFIPERWLDGHYGRTDVKQPKVGLPHLNHGAGRRFCMGVPTVNKMFYGSFVLLLHFFKLERAPLEEAARTSTFPKFRSMIDREMSLAADPIHDQVSLCDAQAIPLPAGIRLTPRNPEALAQWLEEQRLEWD</sequence>
<dbReference type="InterPro" id="IPR001128">
    <property type="entry name" value="Cyt_P450"/>
</dbReference>
<evidence type="ECO:0000256" key="7">
    <source>
        <dbReference type="ARBA" id="ARBA00023004"/>
    </source>
</evidence>
<reference evidence="10" key="1">
    <citation type="submission" date="2014-09" db="EMBL/GenBank/DDBJ databases">
        <title>Genome sequence of the luminous mushroom Mycena chlorophos for searching fungal bioluminescence genes.</title>
        <authorList>
            <person name="Tanaka Y."/>
            <person name="Kasuga D."/>
            <person name="Oba Y."/>
            <person name="Hase S."/>
            <person name="Sato K."/>
            <person name="Oba Y."/>
            <person name="Sakakibara Y."/>
        </authorList>
    </citation>
    <scope>NUCLEOTIDE SEQUENCE</scope>
</reference>
<comment type="similarity">
    <text evidence="3">Belongs to the cytochrome P450 family.</text>
</comment>
<evidence type="ECO:0000256" key="5">
    <source>
        <dbReference type="ARBA" id="ARBA00022723"/>
    </source>
</evidence>
<evidence type="ECO:0000256" key="9">
    <source>
        <dbReference type="SAM" id="MobiDB-lite"/>
    </source>
</evidence>
<dbReference type="Pfam" id="PF00067">
    <property type="entry name" value="p450"/>
    <property type="match status" value="1"/>
</dbReference>
<comment type="pathway">
    <text evidence="2">Secondary metabolite biosynthesis.</text>
</comment>
<feature type="region of interest" description="Disordered" evidence="9">
    <location>
        <begin position="26"/>
        <end position="50"/>
    </location>
</feature>
<dbReference type="Proteomes" id="UP000815677">
    <property type="component" value="Unassembled WGS sequence"/>
</dbReference>
<evidence type="ECO:0000256" key="3">
    <source>
        <dbReference type="ARBA" id="ARBA00010617"/>
    </source>
</evidence>
<evidence type="ECO:0000256" key="4">
    <source>
        <dbReference type="ARBA" id="ARBA00022617"/>
    </source>
</evidence>
<dbReference type="Gene3D" id="1.10.630.10">
    <property type="entry name" value="Cytochrome P450"/>
    <property type="match status" value="1"/>
</dbReference>
<organism evidence="10 11">
    <name type="scientific">Mycena chlorophos</name>
    <name type="common">Agaric fungus</name>
    <name type="synonym">Agaricus chlorophos</name>
    <dbReference type="NCBI Taxonomy" id="658473"/>
    <lineage>
        <taxon>Eukaryota</taxon>
        <taxon>Fungi</taxon>
        <taxon>Dikarya</taxon>
        <taxon>Basidiomycota</taxon>
        <taxon>Agaricomycotina</taxon>
        <taxon>Agaricomycetes</taxon>
        <taxon>Agaricomycetidae</taxon>
        <taxon>Agaricales</taxon>
        <taxon>Marasmiineae</taxon>
        <taxon>Mycenaceae</taxon>
        <taxon>Mycena</taxon>
    </lineage>
</organism>
<protein>
    <submittedName>
        <fullName evidence="10">Cytochrome P450 phenylacetate</fullName>
    </submittedName>
</protein>
<accession>A0ABQ0LWH5</accession>
<dbReference type="InterPro" id="IPR050364">
    <property type="entry name" value="Cytochrome_P450_fung"/>
</dbReference>
<dbReference type="PRINTS" id="PR00463">
    <property type="entry name" value="EP450I"/>
</dbReference>
<keyword evidence="11" id="KW-1185">Reference proteome</keyword>
<dbReference type="SUPFAM" id="SSF48264">
    <property type="entry name" value="Cytochrome P450"/>
    <property type="match status" value="1"/>
</dbReference>